<dbReference type="GO" id="GO:0046872">
    <property type="term" value="F:metal ion binding"/>
    <property type="evidence" value="ECO:0007669"/>
    <property type="project" value="InterPro"/>
</dbReference>
<accession>A0A2N9J3J6</accession>
<feature type="domain" description="HMA" evidence="1">
    <location>
        <begin position="2"/>
        <end position="71"/>
    </location>
</feature>
<dbReference type="PANTHER" id="PTHR46932:SF12">
    <property type="entry name" value="HEAVY METAL-ASSOCIATED ISOPRENYLATED PLANT PROTEIN 47"/>
    <property type="match status" value="1"/>
</dbReference>
<dbReference type="InterPro" id="IPR006121">
    <property type="entry name" value="HMA_dom"/>
</dbReference>
<dbReference type="EMBL" id="OIVN01006387">
    <property type="protein sequence ID" value="SPD32067.1"/>
    <property type="molecule type" value="Genomic_DNA"/>
</dbReference>
<name>A0A2N9J3J6_FAGSY</name>
<sequence>MKQKIVIKVEMNDQKRRTRAMKIAAEAEGVTSVAIEGEDKSQVVVTGEEVDSACLTRSLRKKVGYATIVSVKKLEEEEKEEDNPTPISTCCQYRQFPLYYGAVSDPWPRNWCFM</sequence>
<evidence type="ECO:0000313" key="3">
    <source>
        <dbReference type="EMBL" id="SPD32067.1"/>
    </source>
</evidence>
<gene>
    <name evidence="2" type="ORF">FSB_LOCUS44368</name>
    <name evidence="3" type="ORF">FSB_LOCUS59949</name>
</gene>
<protein>
    <recommendedName>
        <fullName evidence="1">HMA domain-containing protein</fullName>
    </recommendedName>
</protein>
<dbReference type="PANTHER" id="PTHR46932">
    <property type="entry name" value="HEAVY METAL-ASSOCIATED ISOPRENYLATED PLANT PROTEIN 47"/>
    <property type="match status" value="1"/>
</dbReference>
<dbReference type="AlphaFoldDB" id="A0A2N9J3J6"/>
<reference evidence="3" key="1">
    <citation type="submission" date="2018-02" db="EMBL/GenBank/DDBJ databases">
        <authorList>
            <person name="Cohen D.B."/>
            <person name="Kent A.D."/>
        </authorList>
    </citation>
    <scope>NUCLEOTIDE SEQUENCE</scope>
</reference>
<dbReference type="InterPro" id="IPR042885">
    <property type="entry name" value="HIPP47/16"/>
</dbReference>
<proteinExistence type="predicted"/>
<dbReference type="PROSITE" id="PS50846">
    <property type="entry name" value="HMA_2"/>
    <property type="match status" value="1"/>
</dbReference>
<dbReference type="Gene3D" id="3.30.70.100">
    <property type="match status" value="1"/>
</dbReference>
<evidence type="ECO:0000259" key="1">
    <source>
        <dbReference type="PROSITE" id="PS50846"/>
    </source>
</evidence>
<dbReference type="EMBL" id="OIVN01004288">
    <property type="protein sequence ID" value="SPD16486.1"/>
    <property type="molecule type" value="Genomic_DNA"/>
</dbReference>
<evidence type="ECO:0000313" key="2">
    <source>
        <dbReference type="EMBL" id="SPD16486.1"/>
    </source>
</evidence>
<organism evidence="3">
    <name type="scientific">Fagus sylvatica</name>
    <name type="common">Beechnut</name>
    <dbReference type="NCBI Taxonomy" id="28930"/>
    <lineage>
        <taxon>Eukaryota</taxon>
        <taxon>Viridiplantae</taxon>
        <taxon>Streptophyta</taxon>
        <taxon>Embryophyta</taxon>
        <taxon>Tracheophyta</taxon>
        <taxon>Spermatophyta</taxon>
        <taxon>Magnoliopsida</taxon>
        <taxon>eudicotyledons</taxon>
        <taxon>Gunneridae</taxon>
        <taxon>Pentapetalae</taxon>
        <taxon>rosids</taxon>
        <taxon>fabids</taxon>
        <taxon>Fagales</taxon>
        <taxon>Fagaceae</taxon>
        <taxon>Fagus</taxon>
    </lineage>
</organism>